<protein>
    <submittedName>
        <fullName evidence="2">Uncharacterized protein</fullName>
    </submittedName>
</protein>
<evidence type="ECO:0000313" key="2">
    <source>
        <dbReference type="EMBL" id="KAI7798160.1"/>
    </source>
</evidence>
<evidence type="ECO:0000313" key="3">
    <source>
        <dbReference type="Proteomes" id="UP001059041"/>
    </source>
</evidence>
<dbReference type="AlphaFoldDB" id="A0A9W7TGA3"/>
<accession>A0A9W7TGA3</accession>
<keyword evidence="3" id="KW-1185">Reference proteome</keyword>
<evidence type="ECO:0000256" key="1">
    <source>
        <dbReference type="SAM" id="MobiDB-lite"/>
    </source>
</evidence>
<reference evidence="2" key="1">
    <citation type="submission" date="2021-02" db="EMBL/GenBank/DDBJ databases">
        <title>Comparative genomics reveals that relaxation of natural selection precedes convergent phenotypic evolution of cavefish.</title>
        <authorList>
            <person name="Peng Z."/>
        </authorList>
    </citation>
    <scope>NUCLEOTIDE SEQUENCE</scope>
    <source>
        <tissue evidence="2">Muscle</tissue>
    </source>
</reference>
<dbReference type="Proteomes" id="UP001059041">
    <property type="component" value="Linkage Group LG17"/>
</dbReference>
<gene>
    <name evidence="2" type="ORF">IRJ41_021419</name>
</gene>
<comment type="caution">
    <text evidence="2">The sequence shown here is derived from an EMBL/GenBank/DDBJ whole genome shotgun (WGS) entry which is preliminary data.</text>
</comment>
<sequence length="143" mass="16135">MCCWVSDIQQVIEAAPSEGPKHAFIKVNLTTEGSREITQHQSTIHRLASLCGRKLTGTEKRRQTRRIDQIVESQISPNVTWTIKREALQIYESWFCRALLRGKPKGSTKKGKPSWSQNSVRHSGECGPSEGRRHVGTEGWASH</sequence>
<dbReference type="EMBL" id="JAFHDT010000017">
    <property type="protein sequence ID" value="KAI7798160.1"/>
    <property type="molecule type" value="Genomic_DNA"/>
</dbReference>
<feature type="region of interest" description="Disordered" evidence="1">
    <location>
        <begin position="103"/>
        <end position="143"/>
    </location>
</feature>
<organism evidence="2 3">
    <name type="scientific">Triplophysa rosa</name>
    <name type="common">Cave loach</name>
    <dbReference type="NCBI Taxonomy" id="992332"/>
    <lineage>
        <taxon>Eukaryota</taxon>
        <taxon>Metazoa</taxon>
        <taxon>Chordata</taxon>
        <taxon>Craniata</taxon>
        <taxon>Vertebrata</taxon>
        <taxon>Euteleostomi</taxon>
        <taxon>Actinopterygii</taxon>
        <taxon>Neopterygii</taxon>
        <taxon>Teleostei</taxon>
        <taxon>Ostariophysi</taxon>
        <taxon>Cypriniformes</taxon>
        <taxon>Nemacheilidae</taxon>
        <taxon>Triplophysa</taxon>
    </lineage>
</organism>
<feature type="compositionally biased region" description="Basic residues" evidence="1">
    <location>
        <begin position="103"/>
        <end position="112"/>
    </location>
</feature>
<name>A0A9W7TGA3_TRIRA</name>
<proteinExistence type="predicted"/>